<dbReference type="Proteomes" id="UP000348942">
    <property type="component" value="Chromosome 1"/>
</dbReference>
<dbReference type="GO" id="GO:0005886">
    <property type="term" value="C:plasma membrane"/>
    <property type="evidence" value="ECO:0007669"/>
    <property type="project" value="InterPro"/>
</dbReference>
<evidence type="ECO:0000256" key="5">
    <source>
        <dbReference type="SAM" id="Phobius"/>
    </source>
</evidence>
<proteinExistence type="predicted"/>
<reference evidence="7 8" key="1">
    <citation type="submission" date="2019-10" db="EMBL/GenBank/DDBJ databases">
        <title>Vibrio sp. nov., isolated from Coralline algae surface.</title>
        <authorList>
            <person name="Geng Y."/>
            <person name="Zhang X."/>
        </authorList>
    </citation>
    <scope>NUCLEOTIDE SEQUENCE [LARGE SCALE GENOMIC DNA]</scope>
    <source>
        <strain evidence="7 8">SM1977</strain>
    </source>
</reference>
<feature type="transmembrane region" description="Helical" evidence="5">
    <location>
        <begin position="7"/>
        <end position="31"/>
    </location>
</feature>
<evidence type="ECO:0000313" key="7">
    <source>
        <dbReference type="EMBL" id="QGA65746.1"/>
    </source>
</evidence>
<keyword evidence="8" id="KW-1185">Reference proteome</keyword>
<keyword evidence="4 5" id="KW-0472">Membrane</keyword>
<evidence type="ECO:0000313" key="8">
    <source>
        <dbReference type="Proteomes" id="UP000348942"/>
    </source>
</evidence>
<sequence>MRRLLKWLLGLTLLIPTTVLILLLLLAVLLFTNLGLNSALWVAHKALPELSVGEAEGSVLPAFTLKNIQYHAPELPLEVKLKRLDFAITLDCLLQHSVCVDTVALQGLKLDLPSLPDTPSSEDDSSAPMSSIFLPIPVSLTHLTLNDIDLNILGNKVKWQSFSSGLYMQGSTLTLRPTTWQSIRLSLASSSPKQSTSPVKKVPLSEQPDIALPEIKLPINLNIEPFEVKDFRLNGDTPIVVNRLALNGNTRGSKVSINRLQLDMPQADLDAKAKVTLAGDYPLTLRANSQVKMEDYLGQKIRLEADGSVADLSLVTQLSNGANAHLSGTLQPLKASLPFDVQLTQTKVRWPLKGPADYHVAVPNLSAKGSLEHYQFDVQADASGDDIPTTGLEVTGSGDLSHVKIQKITLDTLGGHVSGQLMVNWQQLLHWTATLGFTDIQPGQQWPQAEGKISGSVINSGTLTKQGGWRVQVPSVDIQGILRQYPILMKGQINANDANGDGTINVGTRGLRISHADNGVKIKGQLGKEWDMDVDIEAPTLSQSVPQIKGSIQGRVLLRGQQKQPKVYSNLTAKNLAVPEFDATLQSLIIKGEVSPFPSPSGDLALLATKGEYQGHNLESLKIHFAGGQKKHQLDFDAISDLVSTHFTLTGGVTSTTNMQWKGQLQSAEIVLQQQQPQHWQLQSPLPLEYQIDKNIASVDAHCWINSPAKICLEEDATLGEKGEVKLAVSHFKFYQLKEFIPTGTLISGEINAKAWAKWAPNTPPQVKLDLHIPKGHVTQNIAPPLTIGWEELQLSAALANDKLDLKWLFDLTNNGEIEGKVAIDKVQSKRPIMQGMNSIKHINLLPLSALLGEQNLMEADINSMLNFQGPILNPRVVGDFTISKMKLEGQAFPVDVNSGEINTKFNGYSARLNSKLHTPDGELNLKGDADWSKRKNWRVNLRAFGDDLKVEAPPMVRLKVRPDLTIAITPKLAKITGNIDIPWGRILVENLPESAIGLSKDEVILDQNLQPVEKSSGLPMALQTSVTINIGDDVSLSAFGLRGNLVGHLKVSQKNKGPFILGEIRIERGSYRSFGQDLVIKEGKIIMNGPADQPYVSIKAIRNPDNTEDDVTAGIEVTGPADAPEVTVFSEPAMSQTSALSYLLRGRDVEDGSGGSAMTTALIGLSLAKSGRVVGELGEKFGVQDLQLGTAGSGDESQVTVSGYIAPGLQVKYGVGIFNALGEFTVRYELMSDFYVEAITGLDSAVDFIYQFSFD</sequence>
<dbReference type="GO" id="GO:0009306">
    <property type="term" value="P:protein secretion"/>
    <property type="evidence" value="ECO:0007669"/>
    <property type="project" value="InterPro"/>
</dbReference>
<evidence type="ECO:0000256" key="3">
    <source>
        <dbReference type="ARBA" id="ARBA00022989"/>
    </source>
</evidence>
<dbReference type="EMBL" id="CP045699">
    <property type="protein sequence ID" value="QGA65746.1"/>
    <property type="molecule type" value="Genomic_DNA"/>
</dbReference>
<dbReference type="PANTHER" id="PTHR36985">
    <property type="entry name" value="TRANSLOCATION AND ASSEMBLY MODULE SUBUNIT TAMB"/>
    <property type="match status" value="1"/>
</dbReference>
<keyword evidence="3 5" id="KW-1133">Transmembrane helix</keyword>
<organism evidence="7 8">
    <name type="scientific">Vibrio algicola</name>
    <dbReference type="NCBI Taxonomy" id="2662262"/>
    <lineage>
        <taxon>Bacteria</taxon>
        <taxon>Pseudomonadati</taxon>
        <taxon>Pseudomonadota</taxon>
        <taxon>Gammaproteobacteria</taxon>
        <taxon>Vibrionales</taxon>
        <taxon>Vibrionaceae</taxon>
        <taxon>Vibrio</taxon>
    </lineage>
</organism>
<evidence type="ECO:0000256" key="4">
    <source>
        <dbReference type="ARBA" id="ARBA00023136"/>
    </source>
</evidence>
<protein>
    <submittedName>
        <fullName evidence="7">Translocation/assembly module TamB</fullName>
    </submittedName>
</protein>
<gene>
    <name evidence="7" type="ORF">GFB47_10295</name>
</gene>
<dbReference type="AlphaFoldDB" id="A0A5Q0THT3"/>
<dbReference type="Pfam" id="PF04357">
    <property type="entry name" value="TamB"/>
    <property type="match status" value="1"/>
</dbReference>
<comment type="subcellular location">
    <subcellularLocation>
        <location evidence="1">Membrane</location>
        <topology evidence="1">Single-pass membrane protein</topology>
    </subcellularLocation>
</comment>
<dbReference type="InterPro" id="IPR007452">
    <property type="entry name" value="TamB_C"/>
</dbReference>
<evidence type="ECO:0000259" key="6">
    <source>
        <dbReference type="Pfam" id="PF04357"/>
    </source>
</evidence>
<dbReference type="RefSeq" id="WP_153447890.1">
    <property type="nucleotide sequence ID" value="NZ_CP045699.1"/>
</dbReference>
<dbReference type="PANTHER" id="PTHR36985:SF1">
    <property type="entry name" value="TRANSLOCATION AND ASSEMBLY MODULE SUBUNIT TAMB"/>
    <property type="match status" value="1"/>
</dbReference>
<accession>A0A5Q0THT3</accession>
<keyword evidence="2 5" id="KW-0812">Transmembrane</keyword>
<evidence type="ECO:0000256" key="1">
    <source>
        <dbReference type="ARBA" id="ARBA00004167"/>
    </source>
</evidence>
<dbReference type="GO" id="GO:0097347">
    <property type="term" value="C:TAM protein secretion complex"/>
    <property type="evidence" value="ECO:0007669"/>
    <property type="project" value="TreeGrafter"/>
</dbReference>
<evidence type="ECO:0000256" key="2">
    <source>
        <dbReference type="ARBA" id="ARBA00022692"/>
    </source>
</evidence>
<feature type="domain" description="Translocation and assembly module TamB C-terminal" evidence="6">
    <location>
        <begin position="921"/>
        <end position="1255"/>
    </location>
</feature>
<name>A0A5Q0THT3_9VIBR</name>